<feature type="region of interest" description="Disordered" evidence="2">
    <location>
        <begin position="233"/>
        <end position="519"/>
    </location>
</feature>
<evidence type="ECO:0000256" key="2">
    <source>
        <dbReference type="SAM" id="MobiDB-lite"/>
    </source>
</evidence>
<dbReference type="GO" id="GO:0090162">
    <property type="term" value="P:establishment of epithelial cell polarity"/>
    <property type="evidence" value="ECO:0007669"/>
    <property type="project" value="InterPro"/>
</dbReference>
<dbReference type="RefSeq" id="XP_036693423.1">
    <property type="nucleotide sequence ID" value="XM_036837528.1"/>
</dbReference>
<dbReference type="PANTHER" id="PTHR33689">
    <property type="entry name" value="FAS-BINDING FACTOR 1"/>
    <property type="match status" value="1"/>
</dbReference>
<dbReference type="InterPro" id="IPR033561">
    <property type="entry name" value="FBF1"/>
</dbReference>
<keyword evidence="1" id="KW-0175">Coiled coil</keyword>
<sequence>MAPKTKKGLKGSIDDVLGDLLGDETTPPEKPVKLASRARDATGAAQALPPSRARTKSLLEGDAFSTRAGLAGADAEVSDISDADPQALLQAMKDLDEMDADLLGLKKSNLASSKRSAKGSGKEEQPSPLKPAGVLTASEKRDALPTKKLSPSPSSLGHQYRKFSFEDLEDPLAGLLSDDEEGIAKKLPGTESKTASVKSPAPARDQGPSIPLTPGNTPVRKKEELLFDDGDDIMATLGFGDSPKAERRHTGDQEGPLPARSKLDELLGRGTAAKLLARPGTGEHREFKLDKKYQRPQDKEDTGGDEDFTFGAYQPTVGSSEGRQSRRQSVSRFFEGGTDPKGEPGSRQSTPAASSPTQPRRGGADWLGLKDEGLDLLPPSPTREVRRGPPPASQHSAPSRHSAPAGLPSLGAKPPTEGTGSPAKGSQPSQPGASEKEEEGDWLSHALSRKKSQGLAREEHDAACKGQHSVGALPSDRSPVTWNPAALALHAGDPKRGTAPGDCSGTEAAVGFPGSQEPPGLSVPVQCLLPESLAWSLLPGSEYQQQLLAAQAQLQRGTAELQADLLQSQARLAELEAQVRKLELERTQHQLLLESLQQRHQADLELIDSAHRSRVKVLETSYQQREERLRRENEELSAQYLLRCQEAEQARAELTAQHQRRLAATAQEKDREMERLRELQRASILEMRKDHEEQLQRLKLLKDREIDAVTSATSHTRSLNGIIEQMEKFSSSLHELSSRVEASHLSTAQERELGIRQRDEQLRALQERLSRQQRDMEEERSRLQEVIGKMEARLSEQSRLLEQERWRVNAEQSKAESAQRALEEQRKVMVQQMAMEREELERAKSALLEEQKSVMHKCGEERRRLAAEWAEFFAQQKLSKERAEREAERALQVDTQREGTLVSLAKEQAELKIRASELRAKEDQLAAEREALEQERQELRLEKERVGAAAQRIRLRAEEVERMSQVASQKYEEGERALREARQVQSEQQARLQLVQQQQERLRQQERHVHQEHLSLAQQRLQLDRIRQDLPSGPVGLLSRAQGLAASGLSAIVAPAPPTPQCSQLPAGLGPSHLHAKLVLLKHTAEQDRDFLENEQFFLETLKKASYNMTSHSA</sequence>
<dbReference type="PANTHER" id="PTHR33689:SF1">
    <property type="entry name" value="FAS-BINDING FACTOR 1"/>
    <property type="match status" value="1"/>
</dbReference>
<feature type="coiled-coil region" evidence="1">
    <location>
        <begin position="558"/>
        <end position="708"/>
    </location>
</feature>
<dbReference type="Pfam" id="PF21007">
    <property type="entry name" value="FBF1"/>
    <property type="match status" value="1"/>
</dbReference>
<feature type="coiled-coil region" evidence="1">
    <location>
        <begin position="978"/>
        <end position="1005"/>
    </location>
</feature>
<dbReference type="GO" id="GO:0060271">
    <property type="term" value="P:cilium assembly"/>
    <property type="evidence" value="ECO:0007669"/>
    <property type="project" value="InterPro"/>
</dbReference>
<dbReference type="GO" id="GO:0036064">
    <property type="term" value="C:ciliary basal body"/>
    <property type="evidence" value="ECO:0007669"/>
    <property type="project" value="TreeGrafter"/>
</dbReference>
<evidence type="ECO:0000313" key="5">
    <source>
        <dbReference type="RefSeq" id="XP_036693423.1"/>
    </source>
</evidence>
<protein>
    <submittedName>
        <fullName evidence="5">Fas-binding factor 1 isoform X4</fullName>
    </submittedName>
</protein>
<dbReference type="AlphaFoldDB" id="A0A8B8W8H7"/>
<feature type="compositionally biased region" description="Basic and acidic residues" evidence="2">
    <location>
        <begin position="243"/>
        <end position="252"/>
    </location>
</feature>
<feature type="coiled-coil region" evidence="1">
    <location>
        <begin position="755"/>
        <end position="952"/>
    </location>
</feature>
<feature type="domain" description="Fas-binding factor 1 C-terminal" evidence="3">
    <location>
        <begin position="582"/>
        <end position="1104"/>
    </location>
</feature>
<name>A0A8B8W8H7_BALMU</name>
<evidence type="ECO:0000259" key="3">
    <source>
        <dbReference type="Pfam" id="PF21007"/>
    </source>
</evidence>
<organism evidence="4 5">
    <name type="scientific">Balaenoptera musculus</name>
    <name type="common">Blue whale</name>
    <dbReference type="NCBI Taxonomy" id="9771"/>
    <lineage>
        <taxon>Eukaryota</taxon>
        <taxon>Metazoa</taxon>
        <taxon>Chordata</taxon>
        <taxon>Craniata</taxon>
        <taxon>Vertebrata</taxon>
        <taxon>Euteleostomi</taxon>
        <taxon>Mammalia</taxon>
        <taxon>Eutheria</taxon>
        <taxon>Laurasiatheria</taxon>
        <taxon>Artiodactyla</taxon>
        <taxon>Whippomorpha</taxon>
        <taxon>Cetacea</taxon>
        <taxon>Mysticeti</taxon>
        <taxon>Balaenopteridae</taxon>
        <taxon>Balaenoptera</taxon>
    </lineage>
</organism>
<proteinExistence type="predicted"/>
<dbReference type="Proteomes" id="UP000694857">
    <property type="component" value="Chromosome 20"/>
</dbReference>
<dbReference type="CTD" id="85302"/>
<keyword evidence="4" id="KW-1185">Reference proteome</keyword>
<evidence type="ECO:0000256" key="1">
    <source>
        <dbReference type="SAM" id="Coils"/>
    </source>
</evidence>
<feature type="compositionally biased region" description="Basic and acidic residues" evidence="2">
    <location>
        <begin position="281"/>
        <end position="302"/>
    </location>
</feature>
<dbReference type="GO" id="GO:0097539">
    <property type="term" value="C:ciliary transition fiber"/>
    <property type="evidence" value="ECO:0007669"/>
    <property type="project" value="InterPro"/>
</dbReference>
<feature type="compositionally biased region" description="Low complexity" evidence="2">
    <location>
        <begin position="317"/>
        <end position="335"/>
    </location>
</feature>
<feature type="region of interest" description="Disordered" evidence="2">
    <location>
        <begin position="1"/>
        <end position="61"/>
    </location>
</feature>
<gene>
    <name evidence="5" type="primary">FBF1</name>
</gene>
<feature type="compositionally biased region" description="Low complexity" evidence="2">
    <location>
        <begin position="147"/>
        <end position="156"/>
    </location>
</feature>
<feature type="region of interest" description="Disordered" evidence="2">
    <location>
        <begin position="107"/>
        <end position="162"/>
    </location>
</feature>
<dbReference type="GeneID" id="118887026"/>
<accession>A0A8B8W8H7</accession>
<evidence type="ECO:0000313" key="4">
    <source>
        <dbReference type="Proteomes" id="UP000694857"/>
    </source>
</evidence>
<dbReference type="GO" id="GO:0005814">
    <property type="term" value="C:centriole"/>
    <property type="evidence" value="ECO:0007669"/>
    <property type="project" value="TreeGrafter"/>
</dbReference>
<feature type="region of interest" description="Disordered" evidence="2">
    <location>
        <begin position="176"/>
        <end position="220"/>
    </location>
</feature>
<reference evidence="5" key="1">
    <citation type="submission" date="2025-08" db="UniProtKB">
        <authorList>
            <consortium name="RefSeq"/>
        </authorList>
    </citation>
    <scope>IDENTIFICATION</scope>
    <source>
        <tissue evidence="5">Epidermis and Blubber</tissue>
    </source>
</reference>
<dbReference type="InterPro" id="IPR049390">
    <property type="entry name" value="FBF1_C"/>
</dbReference>
<feature type="compositionally biased region" description="Polar residues" evidence="2">
    <location>
        <begin position="346"/>
        <end position="358"/>
    </location>
</feature>